<keyword evidence="2" id="KW-0732">Signal</keyword>
<name>A0A059F4E1_9MICR</name>
<proteinExistence type="predicted"/>
<keyword evidence="4" id="KW-1185">Reference proteome</keyword>
<evidence type="ECO:0000313" key="4">
    <source>
        <dbReference type="Proteomes" id="UP000030655"/>
    </source>
</evidence>
<feature type="chain" id="PRO_5001576901" evidence="2">
    <location>
        <begin position="19"/>
        <end position="94"/>
    </location>
</feature>
<gene>
    <name evidence="3" type="ORF">H312_00610</name>
</gene>
<feature type="signal peptide" evidence="2">
    <location>
        <begin position="1"/>
        <end position="18"/>
    </location>
</feature>
<dbReference type="EMBL" id="KK365134">
    <property type="protein sequence ID" value="KCZ81967.1"/>
    <property type="molecule type" value="Genomic_DNA"/>
</dbReference>
<sequence length="94" mass="11699">MLFVLIFYFLQLSSQSGSNSHDSLHWKNVNTLSKKEKMLLDMSKKDKEKEQKEKQEKERIEKERKERERREREKRDREEKARKLKQEKLNEIYK</sequence>
<dbReference type="Proteomes" id="UP000030655">
    <property type="component" value="Unassembled WGS sequence"/>
</dbReference>
<reference evidence="3 4" key="2">
    <citation type="submission" date="2014-03" db="EMBL/GenBank/DDBJ databases">
        <title>The Genome Sequence of Anncaliia algerae insect isolate PRA339.</title>
        <authorList>
            <consortium name="The Broad Institute Genome Sequencing Platform"/>
            <consortium name="The Broad Institute Genome Sequencing Center for Infectious Disease"/>
            <person name="Cuomo C."/>
            <person name="Becnel J."/>
            <person name="Sanscrainte N."/>
            <person name="Walker B."/>
            <person name="Young S.K."/>
            <person name="Zeng Q."/>
            <person name="Gargeya S."/>
            <person name="Fitzgerald M."/>
            <person name="Haas B."/>
            <person name="Abouelleil A."/>
            <person name="Alvarado L."/>
            <person name="Arachchi H.M."/>
            <person name="Berlin A.M."/>
            <person name="Chapman S.B."/>
            <person name="Dewar J."/>
            <person name="Goldberg J."/>
            <person name="Griggs A."/>
            <person name="Gujja S."/>
            <person name="Hansen M."/>
            <person name="Howarth C."/>
            <person name="Imamovic A."/>
            <person name="Larimer J."/>
            <person name="McCowan C."/>
            <person name="Murphy C."/>
            <person name="Neiman D."/>
            <person name="Pearson M."/>
            <person name="Priest M."/>
            <person name="Roberts A."/>
            <person name="Saif S."/>
            <person name="Shea T."/>
            <person name="Sisk P."/>
            <person name="Sykes S."/>
            <person name="Wortman J."/>
            <person name="Nusbaum C."/>
            <person name="Birren B."/>
        </authorList>
    </citation>
    <scope>NUCLEOTIDE SEQUENCE [LARGE SCALE GENOMIC DNA]</scope>
    <source>
        <strain evidence="3 4">PRA339</strain>
    </source>
</reference>
<dbReference type="HOGENOM" id="CLU_2399236_0_0_1"/>
<organism evidence="3 4">
    <name type="scientific">Anncaliia algerae PRA339</name>
    <dbReference type="NCBI Taxonomy" id="1288291"/>
    <lineage>
        <taxon>Eukaryota</taxon>
        <taxon>Fungi</taxon>
        <taxon>Fungi incertae sedis</taxon>
        <taxon>Microsporidia</taxon>
        <taxon>Tubulinosematoidea</taxon>
        <taxon>Tubulinosematidae</taxon>
        <taxon>Anncaliia</taxon>
    </lineage>
</organism>
<feature type="region of interest" description="Disordered" evidence="1">
    <location>
        <begin position="35"/>
        <end position="94"/>
    </location>
</feature>
<accession>A0A059F4E1</accession>
<evidence type="ECO:0000313" key="3">
    <source>
        <dbReference type="EMBL" id="KCZ81967.1"/>
    </source>
</evidence>
<evidence type="ECO:0000256" key="1">
    <source>
        <dbReference type="SAM" id="MobiDB-lite"/>
    </source>
</evidence>
<evidence type="ECO:0000256" key="2">
    <source>
        <dbReference type="SAM" id="SignalP"/>
    </source>
</evidence>
<protein>
    <submittedName>
        <fullName evidence="3">Uncharacterized protein</fullName>
    </submittedName>
</protein>
<dbReference type="AlphaFoldDB" id="A0A059F4E1"/>
<dbReference type="VEuPathDB" id="MicrosporidiaDB:H312_00610"/>
<reference evidence="4" key="1">
    <citation type="submission" date="2013-02" db="EMBL/GenBank/DDBJ databases">
        <authorList>
            <consortium name="The Broad Institute Genome Sequencing Platform"/>
            <person name="Cuomo C."/>
            <person name="Becnel J."/>
            <person name="Sanscrainte N."/>
            <person name="Walker B."/>
            <person name="Young S.K."/>
            <person name="Zeng Q."/>
            <person name="Gargeya S."/>
            <person name="Fitzgerald M."/>
            <person name="Haas B."/>
            <person name="Abouelleil A."/>
            <person name="Alvarado L."/>
            <person name="Arachchi H.M."/>
            <person name="Berlin A.M."/>
            <person name="Chapman S.B."/>
            <person name="Dewar J."/>
            <person name="Goldberg J."/>
            <person name="Griggs A."/>
            <person name="Gujja S."/>
            <person name="Hansen M."/>
            <person name="Howarth C."/>
            <person name="Imamovic A."/>
            <person name="Larimer J."/>
            <person name="McCowan C."/>
            <person name="Murphy C."/>
            <person name="Neiman D."/>
            <person name="Pearson M."/>
            <person name="Priest M."/>
            <person name="Roberts A."/>
            <person name="Saif S."/>
            <person name="Shea T."/>
            <person name="Sisk P."/>
            <person name="Sykes S."/>
            <person name="Wortman J."/>
            <person name="Nusbaum C."/>
            <person name="Birren B."/>
        </authorList>
    </citation>
    <scope>NUCLEOTIDE SEQUENCE [LARGE SCALE GENOMIC DNA]</scope>
    <source>
        <strain evidence="4">PRA339</strain>
    </source>
</reference>